<keyword evidence="2" id="KW-0614">Plasmid</keyword>
<keyword evidence="1" id="KW-1133">Transmembrane helix</keyword>
<feature type="transmembrane region" description="Helical" evidence="1">
    <location>
        <begin position="20"/>
        <end position="41"/>
    </location>
</feature>
<dbReference type="EMBL" id="CP110616">
    <property type="protein sequence ID" value="UZJ26885.1"/>
    <property type="molecule type" value="Genomic_DNA"/>
</dbReference>
<proteinExistence type="predicted"/>
<feature type="transmembrane region" description="Helical" evidence="1">
    <location>
        <begin position="53"/>
        <end position="75"/>
    </location>
</feature>
<feature type="transmembrane region" description="Helical" evidence="1">
    <location>
        <begin position="95"/>
        <end position="112"/>
    </location>
</feature>
<reference evidence="2" key="1">
    <citation type="submission" date="2022-10" db="EMBL/GenBank/DDBJ databases">
        <title>Rhodococcus sp.75.</title>
        <authorList>
            <person name="Sun M."/>
        </authorList>
    </citation>
    <scope>NUCLEOTIDE SEQUENCE</scope>
    <source>
        <strain evidence="2">75</strain>
        <plasmid evidence="2">unnamed1</plasmid>
    </source>
</reference>
<sequence>MSFDAHPDVVRLTAARPSRLADLVALVTHPAVMVVAVLAVVAAHSTDRLWSAALWTGLAVLFCVVIPYAVLLGMATQGRVLDQHLVVREQRRAPLLAALASVIVGLLVLAGLEAPRPVLALVVAMLAGLGAMTVVSHWYKASFHLAVAGGVTVIIGLVLGWSAAVPLAALLAAIAWARLRAGRHSRGQVLVGLVVGAAAAAIVYPALA</sequence>
<evidence type="ECO:0000256" key="1">
    <source>
        <dbReference type="SAM" id="Phobius"/>
    </source>
</evidence>
<organism evidence="2 3">
    <name type="scientific">Rhodococcus antarcticus</name>
    <dbReference type="NCBI Taxonomy" id="2987751"/>
    <lineage>
        <taxon>Bacteria</taxon>
        <taxon>Bacillati</taxon>
        <taxon>Actinomycetota</taxon>
        <taxon>Actinomycetes</taxon>
        <taxon>Mycobacteriales</taxon>
        <taxon>Nocardiaceae</taxon>
        <taxon>Rhodococcus</taxon>
    </lineage>
</organism>
<gene>
    <name evidence="2" type="ORF">RHODO2019_17990</name>
</gene>
<feature type="transmembrane region" description="Helical" evidence="1">
    <location>
        <begin position="189"/>
        <end position="207"/>
    </location>
</feature>
<protein>
    <recommendedName>
        <fullName evidence="4">PAP2 superfamily protein</fullName>
    </recommendedName>
</protein>
<keyword evidence="3" id="KW-1185">Reference proteome</keyword>
<name>A0ABY6P5G1_9NOCA</name>
<keyword evidence="1" id="KW-0812">Transmembrane</keyword>
<feature type="transmembrane region" description="Helical" evidence="1">
    <location>
        <begin position="145"/>
        <end position="177"/>
    </location>
</feature>
<geneLocation type="plasmid" evidence="2 3">
    <name>unnamed1</name>
</geneLocation>
<accession>A0ABY6P5G1</accession>
<evidence type="ECO:0000313" key="3">
    <source>
        <dbReference type="Proteomes" id="UP001164965"/>
    </source>
</evidence>
<evidence type="ECO:0000313" key="2">
    <source>
        <dbReference type="EMBL" id="UZJ26885.1"/>
    </source>
</evidence>
<feature type="transmembrane region" description="Helical" evidence="1">
    <location>
        <begin position="119"/>
        <end position="139"/>
    </location>
</feature>
<dbReference type="Proteomes" id="UP001164965">
    <property type="component" value="Plasmid unnamed1"/>
</dbReference>
<dbReference type="RefSeq" id="WP_265384989.1">
    <property type="nucleotide sequence ID" value="NZ_CP110616.1"/>
</dbReference>
<evidence type="ECO:0008006" key="4">
    <source>
        <dbReference type="Google" id="ProtNLM"/>
    </source>
</evidence>
<keyword evidence="1" id="KW-0472">Membrane</keyword>